<dbReference type="InterPro" id="IPR001624">
    <property type="entry name" value="FliE"/>
</dbReference>
<dbReference type="AlphaFoldDB" id="A0A426QGR1"/>
<evidence type="ECO:0000256" key="1">
    <source>
        <dbReference type="ARBA" id="ARBA00004117"/>
    </source>
</evidence>
<keyword evidence="6" id="KW-0282">Flagellum</keyword>
<evidence type="ECO:0000256" key="3">
    <source>
        <dbReference type="ARBA" id="ARBA00018024"/>
    </source>
</evidence>
<evidence type="ECO:0000256" key="5">
    <source>
        <dbReference type="HAMAP-Rule" id="MF_00724"/>
    </source>
</evidence>
<reference evidence="6 7" key="1">
    <citation type="journal article" date="2010" name="Int. J. Syst. Evol. Microbiol.">
        <title>Thiohalobacter thiocyanaticus gen. nov., sp. nov., a moderately halophilic, sulfur-oxidizing gammaproteobacterium from hypersaline lakes, that utilizes thiocyanate.</title>
        <authorList>
            <person name="Sorokin D.Y."/>
            <person name="Kovaleva O.L."/>
            <person name="Tourova T.P."/>
            <person name="Muyzer G."/>
        </authorList>
    </citation>
    <scope>NUCLEOTIDE SEQUENCE [LARGE SCALE GENOMIC DNA]</scope>
    <source>
        <strain evidence="6 7">Hrh1</strain>
    </source>
</reference>
<dbReference type="GO" id="GO:0071973">
    <property type="term" value="P:bacterial-type flagellum-dependent cell motility"/>
    <property type="evidence" value="ECO:0007669"/>
    <property type="project" value="InterPro"/>
</dbReference>
<dbReference type="GO" id="GO:0005198">
    <property type="term" value="F:structural molecule activity"/>
    <property type="evidence" value="ECO:0007669"/>
    <property type="project" value="UniProtKB-UniRule"/>
</dbReference>
<dbReference type="PANTHER" id="PTHR34653">
    <property type="match status" value="1"/>
</dbReference>
<dbReference type="OrthoDB" id="8909229at2"/>
<comment type="caution">
    <text evidence="6">The sequence shown here is derived from an EMBL/GenBank/DDBJ whole genome shotgun (WGS) entry which is preliminary data.</text>
</comment>
<comment type="subcellular location">
    <subcellularLocation>
        <location evidence="1 5">Bacterial flagellum basal body</location>
    </subcellularLocation>
</comment>
<sequence>MSEIDVNQLLNQMRVMAQASQAGATGGAEAAAGPEAAEGGQGVDFSAMLKQSIDTVNQYQQTSGDMSKAFVTGDPNTNLSDVMIAMQKASVSFEAMTQVRNKLVEAYQQIMNLSG</sequence>
<dbReference type="EMBL" id="QZMU01000001">
    <property type="protein sequence ID" value="RRQ20923.1"/>
    <property type="molecule type" value="Genomic_DNA"/>
</dbReference>
<dbReference type="RefSeq" id="WP_125180136.1">
    <property type="nucleotide sequence ID" value="NZ_QZMU01000001.1"/>
</dbReference>
<gene>
    <name evidence="5 6" type="primary">fliE</name>
    <name evidence="6" type="ORF">D6C00_02365</name>
</gene>
<evidence type="ECO:0000313" key="7">
    <source>
        <dbReference type="Proteomes" id="UP000287798"/>
    </source>
</evidence>
<dbReference type="HAMAP" id="MF_00724">
    <property type="entry name" value="FliE"/>
    <property type="match status" value="1"/>
</dbReference>
<keyword evidence="4 5" id="KW-0975">Bacterial flagellum</keyword>
<dbReference type="PRINTS" id="PR01006">
    <property type="entry name" value="FLGHOOKFLIE"/>
</dbReference>
<name>A0A426QGR1_9GAMM</name>
<dbReference type="GO" id="GO:0003774">
    <property type="term" value="F:cytoskeletal motor activity"/>
    <property type="evidence" value="ECO:0007669"/>
    <property type="project" value="InterPro"/>
</dbReference>
<organism evidence="6 7">
    <name type="scientific">Thiohalobacter thiocyanaticus</name>
    <dbReference type="NCBI Taxonomy" id="585455"/>
    <lineage>
        <taxon>Bacteria</taxon>
        <taxon>Pseudomonadati</taxon>
        <taxon>Pseudomonadota</taxon>
        <taxon>Gammaproteobacteria</taxon>
        <taxon>Thiohalobacterales</taxon>
        <taxon>Thiohalobacteraceae</taxon>
        <taxon>Thiohalobacter</taxon>
    </lineage>
</organism>
<evidence type="ECO:0000313" key="6">
    <source>
        <dbReference type="EMBL" id="RRQ20923.1"/>
    </source>
</evidence>
<dbReference type="Pfam" id="PF02049">
    <property type="entry name" value="FliE"/>
    <property type="match status" value="1"/>
</dbReference>
<proteinExistence type="inferred from homology"/>
<comment type="similarity">
    <text evidence="2 5">Belongs to the FliE family.</text>
</comment>
<keyword evidence="6" id="KW-0966">Cell projection</keyword>
<protein>
    <recommendedName>
        <fullName evidence="3 5">Flagellar hook-basal body complex protein FliE</fullName>
    </recommendedName>
</protein>
<accession>A0A426QGR1</accession>
<evidence type="ECO:0000256" key="2">
    <source>
        <dbReference type="ARBA" id="ARBA00009272"/>
    </source>
</evidence>
<keyword evidence="6" id="KW-0969">Cilium</keyword>
<dbReference type="NCBIfam" id="TIGR00205">
    <property type="entry name" value="fliE"/>
    <property type="match status" value="1"/>
</dbReference>
<dbReference type="PANTHER" id="PTHR34653:SF1">
    <property type="entry name" value="FLAGELLAR HOOK-BASAL BODY COMPLEX PROTEIN FLIE"/>
    <property type="match status" value="1"/>
</dbReference>
<evidence type="ECO:0000256" key="4">
    <source>
        <dbReference type="ARBA" id="ARBA00023143"/>
    </source>
</evidence>
<dbReference type="Proteomes" id="UP000287798">
    <property type="component" value="Unassembled WGS sequence"/>
</dbReference>
<keyword evidence="7" id="KW-1185">Reference proteome</keyword>
<dbReference type="GO" id="GO:0009425">
    <property type="term" value="C:bacterial-type flagellum basal body"/>
    <property type="evidence" value="ECO:0007669"/>
    <property type="project" value="UniProtKB-SubCell"/>
</dbReference>